<dbReference type="NCBIfam" id="NF041390">
    <property type="entry name" value="TadE_Rv3655c"/>
    <property type="match status" value="1"/>
</dbReference>
<evidence type="ECO:0000259" key="3">
    <source>
        <dbReference type="Pfam" id="PF07811"/>
    </source>
</evidence>
<sequence length="146" mass="15193">MRSWFARMETPRMSSATSVGTRGRRAPDARTESGMVTAEFAIVLPVVALVVVFLISCIVGAQGISATDTAAREVSRAISLGANESEAMAIARATAGEDAQVLIGQSGRALNVSVSAPAHGALAYFGITFTGKHHVVLEPGIRGPER</sequence>
<feature type="domain" description="TadE-like" evidence="3">
    <location>
        <begin position="34"/>
        <end position="76"/>
    </location>
</feature>
<feature type="transmembrane region" description="Helical" evidence="2">
    <location>
        <begin position="40"/>
        <end position="61"/>
    </location>
</feature>
<evidence type="ECO:0000256" key="2">
    <source>
        <dbReference type="SAM" id="Phobius"/>
    </source>
</evidence>
<keyword evidence="2" id="KW-0812">Transmembrane</keyword>
<evidence type="ECO:0000313" key="4">
    <source>
        <dbReference type="EMBL" id="MDP9801092.1"/>
    </source>
</evidence>
<reference evidence="4 5" key="1">
    <citation type="submission" date="2023-07" db="EMBL/GenBank/DDBJ databases">
        <title>Sequencing the genomes of 1000 actinobacteria strains.</title>
        <authorList>
            <person name="Klenk H.-P."/>
        </authorList>
    </citation>
    <scope>NUCLEOTIDE SEQUENCE [LARGE SCALE GENOMIC DNA]</scope>
    <source>
        <strain evidence="4 5">DSM 102162</strain>
    </source>
</reference>
<protein>
    <submittedName>
        <fullName evidence="4">Flp pilus assembly protein TadG</fullName>
    </submittedName>
</protein>
<name>A0ABT9NBP3_9ACTO</name>
<proteinExistence type="predicted"/>
<evidence type="ECO:0000256" key="1">
    <source>
        <dbReference type="SAM" id="MobiDB-lite"/>
    </source>
</evidence>
<accession>A0ABT9NBP3</accession>
<gene>
    <name evidence="4" type="ORF">J2S49_001168</name>
</gene>
<dbReference type="InterPro" id="IPR049790">
    <property type="entry name" value="Rv3655c/TadE"/>
</dbReference>
<feature type="region of interest" description="Disordered" evidence="1">
    <location>
        <begin position="1"/>
        <end position="30"/>
    </location>
</feature>
<dbReference type="Pfam" id="PF07811">
    <property type="entry name" value="TadE"/>
    <property type="match status" value="1"/>
</dbReference>
<dbReference type="EMBL" id="JAUSQW010000001">
    <property type="protein sequence ID" value="MDP9801092.1"/>
    <property type="molecule type" value="Genomic_DNA"/>
</dbReference>
<keyword evidence="2" id="KW-0472">Membrane</keyword>
<keyword evidence="5" id="KW-1185">Reference proteome</keyword>
<dbReference type="InterPro" id="IPR012495">
    <property type="entry name" value="TadE-like_dom"/>
</dbReference>
<keyword evidence="2" id="KW-1133">Transmembrane helix</keyword>
<evidence type="ECO:0000313" key="5">
    <source>
        <dbReference type="Proteomes" id="UP001235966"/>
    </source>
</evidence>
<organism evidence="4 5">
    <name type="scientific">Arcanobacterium wilhelmae</name>
    <dbReference type="NCBI Taxonomy" id="1803177"/>
    <lineage>
        <taxon>Bacteria</taxon>
        <taxon>Bacillati</taxon>
        <taxon>Actinomycetota</taxon>
        <taxon>Actinomycetes</taxon>
        <taxon>Actinomycetales</taxon>
        <taxon>Actinomycetaceae</taxon>
        <taxon>Arcanobacterium</taxon>
    </lineage>
</organism>
<dbReference type="RefSeq" id="WP_278058780.1">
    <property type="nucleotide sequence ID" value="NZ_CP121247.1"/>
</dbReference>
<dbReference type="Proteomes" id="UP001235966">
    <property type="component" value="Unassembled WGS sequence"/>
</dbReference>
<comment type="caution">
    <text evidence="4">The sequence shown here is derived from an EMBL/GenBank/DDBJ whole genome shotgun (WGS) entry which is preliminary data.</text>
</comment>